<gene>
    <name evidence="3" type="ORF">H7U19_04645</name>
</gene>
<reference evidence="3" key="1">
    <citation type="submission" date="2020-08" db="EMBL/GenBank/DDBJ databases">
        <title>Hyunsoonleella sp. strain SJ7 genome sequencing and assembly.</title>
        <authorList>
            <person name="Kim I."/>
        </authorList>
    </citation>
    <scope>NUCLEOTIDE SEQUENCE</scope>
    <source>
        <strain evidence="3">SJ7</strain>
    </source>
</reference>
<feature type="domain" description="Protein FecR C-terminal" evidence="2">
    <location>
        <begin position="232"/>
        <end position="291"/>
    </location>
</feature>
<dbReference type="AlphaFoldDB" id="A0A923HAP3"/>
<keyword evidence="4" id="KW-1185">Reference proteome</keyword>
<dbReference type="InterPro" id="IPR032508">
    <property type="entry name" value="FecR_C"/>
</dbReference>
<protein>
    <submittedName>
        <fullName evidence="3">FecR family protein</fullName>
    </submittedName>
</protein>
<dbReference type="PANTHER" id="PTHR30273">
    <property type="entry name" value="PERIPLASMIC SIGNAL SENSOR AND SIGMA FACTOR ACTIVATOR FECR-RELATED"/>
    <property type="match status" value="1"/>
</dbReference>
<dbReference type="PIRSF" id="PIRSF018266">
    <property type="entry name" value="FecR"/>
    <property type="match status" value="1"/>
</dbReference>
<evidence type="ECO:0000313" key="4">
    <source>
        <dbReference type="Proteomes" id="UP000656244"/>
    </source>
</evidence>
<dbReference type="Pfam" id="PF04773">
    <property type="entry name" value="FecR"/>
    <property type="match status" value="1"/>
</dbReference>
<sequence>MNAEELEKKWLNNTLSEDEKRQFNDLEDAEYKQFIVDASTRFKSSNFSRPTGFERFNKAYKTRGKSPENAISWKSVLRVAAMVILSLGIYYSIVFNPATTIETDIGEKRTVSLPDNSIVTLNAVSEIEFKADDWEEKRTLQLDGEAYFKVNKGSTFQVTTDEGTVKVLGTEFSVKARPGFFQVACFEGKVEVVHNYKNHVLIGGQTFKLSKNKYEEGHTSQKIPAWTKNMSIFDATPIHEVLAELKRQYQVEITHDIDATRLFSGAFVHDNLENALISIVEPMNLTYEFKASNLIEIHEKKD</sequence>
<dbReference type="EMBL" id="JACNMF010000001">
    <property type="protein sequence ID" value="MBC3757679.1"/>
    <property type="molecule type" value="Genomic_DNA"/>
</dbReference>
<feature type="domain" description="FecR protein" evidence="1">
    <location>
        <begin position="100"/>
        <end position="191"/>
    </location>
</feature>
<dbReference type="Proteomes" id="UP000656244">
    <property type="component" value="Unassembled WGS sequence"/>
</dbReference>
<evidence type="ECO:0000313" key="3">
    <source>
        <dbReference type="EMBL" id="MBC3757679.1"/>
    </source>
</evidence>
<name>A0A923HAP3_9FLAO</name>
<dbReference type="GO" id="GO:0016989">
    <property type="term" value="F:sigma factor antagonist activity"/>
    <property type="evidence" value="ECO:0007669"/>
    <property type="project" value="TreeGrafter"/>
</dbReference>
<organism evidence="3 4">
    <name type="scientific">Hyunsoonleella aquatilis</name>
    <dbReference type="NCBI Taxonomy" id="2762758"/>
    <lineage>
        <taxon>Bacteria</taxon>
        <taxon>Pseudomonadati</taxon>
        <taxon>Bacteroidota</taxon>
        <taxon>Flavobacteriia</taxon>
        <taxon>Flavobacteriales</taxon>
        <taxon>Flavobacteriaceae</taxon>
    </lineage>
</organism>
<dbReference type="InterPro" id="IPR006860">
    <property type="entry name" value="FecR"/>
</dbReference>
<proteinExistence type="predicted"/>
<evidence type="ECO:0000259" key="1">
    <source>
        <dbReference type="Pfam" id="PF04773"/>
    </source>
</evidence>
<dbReference type="InterPro" id="IPR012373">
    <property type="entry name" value="Ferrdict_sens_TM"/>
</dbReference>
<dbReference type="Gene3D" id="2.60.120.1440">
    <property type="match status" value="1"/>
</dbReference>
<dbReference type="PANTHER" id="PTHR30273:SF2">
    <property type="entry name" value="PROTEIN FECR"/>
    <property type="match status" value="1"/>
</dbReference>
<accession>A0A923HAP3</accession>
<comment type="caution">
    <text evidence="3">The sequence shown here is derived from an EMBL/GenBank/DDBJ whole genome shotgun (WGS) entry which is preliminary data.</text>
</comment>
<dbReference type="Pfam" id="PF16344">
    <property type="entry name" value="FecR_C"/>
    <property type="match status" value="1"/>
</dbReference>
<dbReference type="Gene3D" id="3.55.50.30">
    <property type="match status" value="1"/>
</dbReference>
<evidence type="ECO:0000259" key="2">
    <source>
        <dbReference type="Pfam" id="PF16344"/>
    </source>
</evidence>